<dbReference type="InterPro" id="IPR013520">
    <property type="entry name" value="Ribonucl_H"/>
</dbReference>
<dbReference type="PANTHER" id="PTHR12801">
    <property type="entry name" value="RNA EXONUCLEASE REXO1 / RECO3 FAMILY MEMBER-RELATED"/>
    <property type="match status" value="1"/>
</dbReference>
<evidence type="ECO:0000313" key="11">
    <source>
        <dbReference type="Proteomes" id="UP000245207"/>
    </source>
</evidence>
<accession>A0A2U1NBS1</accession>
<organism evidence="10 11">
    <name type="scientific">Artemisia annua</name>
    <name type="common">Sweet wormwood</name>
    <dbReference type="NCBI Taxonomy" id="35608"/>
    <lineage>
        <taxon>Eukaryota</taxon>
        <taxon>Viridiplantae</taxon>
        <taxon>Streptophyta</taxon>
        <taxon>Embryophyta</taxon>
        <taxon>Tracheophyta</taxon>
        <taxon>Spermatophyta</taxon>
        <taxon>Magnoliopsida</taxon>
        <taxon>eudicotyledons</taxon>
        <taxon>Gunneridae</taxon>
        <taxon>Pentapetalae</taxon>
        <taxon>asterids</taxon>
        <taxon>campanulids</taxon>
        <taxon>Asterales</taxon>
        <taxon>Asteraceae</taxon>
        <taxon>Asteroideae</taxon>
        <taxon>Anthemideae</taxon>
        <taxon>Artemisiinae</taxon>
        <taxon>Artemisia</taxon>
    </lineage>
</organism>
<evidence type="ECO:0000256" key="5">
    <source>
        <dbReference type="ARBA" id="ARBA00022801"/>
    </source>
</evidence>
<dbReference type="GO" id="GO:0005634">
    <property type="term" value="C:nucleus"/>
    <property type="evidence" value="ECO:0007669"/>
    <property type="project" value="UniProtKB-SubCell"/>
</dbReference>
<reference evidence="10 11" key="1">
    <citation type="journal article" date="2018" name="Mol. Plant">
        <title>The genome of Artemisia annua provides insight into the evolution of Asteraceae family and artemisinin biosynthesis.</title>
        <authorList>
            <person name="Shen Q."/>
            <person name="Zhang L."/>
            <person name="Liao Z."/>
            <person name="Wang S."/>
            <person name="Yan T."/>
            <person name="Shi P."/>
            <person name="Liu M."/>
            <person name="Fu X."/>
            <person name="Pan Q."/>
            <person name="Wang Y."/>
            <person name="Lv Z."/>
            <person name="Lu X."/>
            <person name="Zhang F."/>
            <person name="Jiang W."/>
            <person name="Ma Y."/>
            <person name="Chen M."/>
            <person name="Hao X."/>
            <person name="Li L."/>
            <person name="Tang Y."/>
            <person name="Lv G."/>
            <person name="Zhou Y."/>
            <person name="Sun X."/>
            <person name="Brodelius P.E."/>
            <person name="Rose J.K.C."/>
            <person name="Tang K."/>
        </authorList>
    </citation>
    <scope>NUCLEOTIDE SEQUENCE [LARGE SCALE GENOMIC DNA]</scope>
    <source>
        <strain evidence="11">cv. Huhao1</strain>
        <tissue evidence="10">Leaf</tissue>
    </source>
</reference>
<keyword evidence="8" id="KW-0862">Zinc</keyword>
<dbReference type="InterPro" id="IPR047021">
    <property type="entry name" value="REXO1/3/4-like"/>
</dbReference>
<keyword evidence="7" id="KW-0539">Nucleus</keyword>
<proteinExistence type="inferred from homology"/>
<gene>
    <name evidence="10" type="ORF">CTI12_AA272550</name>
</gene>
<evidence type="ECO:0000256" key="1">
    <source>
        <dbReference type="ARBA" id="ARBA00004123"/>
    </source>
</evidence>
<dbReference type="InterPro" id="IPR036397">
    <property type="entry name" value="RNaseH_sf"/>
</dbReference>
<evidence type="ECO:0000313" key="10">
    <source>
        <dbReference type="EMBL" id="PWA70937.1"/>
    </source>
</evidence>
<comment type="caution">
    <text evidence="10">The sequence shown here is derived from an EMBL/GenBank/DDBJ whole genome shotgun (WGS) entry which is preliminary data.</text>
</comment>
<keyword evidence="4" id="KW-0540">Nuclease</keyword>
<dbReference type="GO" id="GO:0006364">
    <property type="term" value="P:rRNA processing"/>
    <property type="evidence" value="ECO:0007669"/>
    <property type="project" value="InterPro"/>
</dbReference>
<dbReference type="PANTHER" id="PTHR12801:SF123">
    <property type="entry name" value="RNA EXONUCLEASE 4"/>
    <property type="match status" value="1"/>
</dbReference>
<dbReference type="GO" id="GO:0008408">
    <property type="term" value="F:3'-5' exonuclease activity"/>
    <property type="evidence" value="ECO:0007669"/>
    <property type="project" value="InterPro"/>
</dbReference>
<dbReference type="CDD" id="cd06144">
    <property type="entry name" value="REX4_like"/>
    <property type="match status" value="1"/>
</dbReference>
<keyword evidence="5" id="KW-0378">Hydrolase</keyword>
<dbReference type="SUPFAM" id="SSF53098">
    <property type="entry name" value="Ribonuclease H-like"/>
    <property type="match status" value="1"/>
</dbReference>
<evidence type="ECO:0000256" key="8">
    <source>
        <dbReference type="PROSITE-ProRule" id="PRU00042"/>
    </source>
</evidence>
<keyword evidence="11" id="KW-1185">Reference proteome</keyword>
<evidence type="ECO:0000256" key="6">
    <source>
        <dbReference type="ARBA" id="ARBA00022839"/>
    </source>
</evidence>
<dbReference type="GO" id="GO:0008270">
    <property type="term" value="F:zinc ion binding"/>
    <property type="evidence" value="ECO:0007669"/>
    <property type="project" value="UniProtKB-KW"/>
</dbReference>
<dbReference type="Proteomes" id="UP000245207">
    <property type="component" value="Unassembled WGS sequence"/>
</dbReference>
<evidence type="ECO:0000256" key="2">
    <source>
        <dbReference type="ARBA" id="ARBA00010489"/>
    </source>
</evidence>
<evidence type="ECO:0000256" key="7">
    <source>
        <dbReference type="ARBA" id="ARBA00023242"/>
    </source>
</evidence>
<evidence type="ECO:0000256" key="4">
    <source>
        <dbReference type="ARBA" id="ARBA00022722"/>
    </source>
</evidence>
<dbReference type="OrthoDB" id="8191639at2759"/>
<feature type="domain" description="C2H2-type" evidence="9">
    <location>
        <begin position="16"/>
        <end position="45"/>
    </location>
</feature>
<dbReference type="AlphaFoldDB" id="A0A2U1NBS1"/>
<protein>
    <recommendedName>
        <fullName evidence="3">RNA exonuclease 4</fullName>
    </recommendedName>
</protein>
<keyword evidence="8" id="KW-0863">Zinc-finger</keyword>
<dbReference type="Pfam" id="PF00929">
    <property type="entry name" value="RNase_T"/>
    <property type="match status" value="1"/>
</dbReference>
<dbReference type="PROSITE" id="PS50157">
    <property type="entry name" value="ZINC_FINGER_C2H2_2"/>
    <property type="match status" value="1"/>
</dbReference>
<name>A0A2U1NBS1_ARTAN</name>
<dbReference type="STRING" id="35608.A0A2U1NBS1"/>
<sequence>MKDLDSNSFKAIAERYKCVACFKEYKQHEHFVEHMKKSYHSVHQPRCGVCEKFCKSFESLREHISGKLAKAHCSSIFSQKGCEVCLKVFPDLYALSEHQESCILTAPAPIGTTDIQYNEYDPMEDEIYIGKCPEAVAIDCQLVGCYDGGRLDQLARVCLIDEEENIIFHTFVKPQEPVTDYRHEVTGLTEAHLRDAMPLAEVQAKILKILYNGESVAKARLHGGKAKLLVGHNLEHYLDGLLMNYPEKLLRDTSLYRPLMKTHVANASHTLKYLTKTYLGYDIRSGINDTYQDCVSVMRLYKRMRSQEHQDEKTTMICSNNTKLHVGFDDRTSKELENMSPDQLFEISVSDYQCWCLDSRPRDPPREWY</sequence>
<keyword evidence="6 10" id="KW-0269">Exonuclease</keyword>
<dbReference type="InterPro" id="IPR037431">
    <property type="entry name" value="REX4_DEDDh_dom"/>
</dbReference>
<comment type="subcellular location">
    <subcellularLocation>
        <location evidence="1">Nucleus</location>
    </subcellularLocation>
</comment>
<dbReference type="GO" id="GO:0003676">
    <property type="term" value="F:nucleic acid binding"/>
    <property type="evidence" value="ECO:0007669"/>
    <property type="project" value="InterPro"/>
</dbReference>
<dbReference type="Gene3D" id="3.30.420.10">
    <property type="entry name" value="Ribonuclease H-like superfamily/Ribonuclease H"/>
    <property type="match status" value="1"/>
</dbReference>
<dbReference type="PROSITE" id="PS00028">
    <property type="entry name" value="ZINC_FINGER_C2H2_1"/>
    <property type="match status" value="1"/>
</dbReference>
<dbReference type="SMART" id="SM00479">
    <property type="entry name" value="EXOIII"/>
    <property type="match status" value="1"/>
</dbReference>
<evidence type="ECO:0000256" key="3">
    <source>
        <dbReference type="ARBA" id="ARBA00016937"/>
    </source>
</evidence>
<keyword evidence="8" id="KW-0479">Metal-binding</keyword>
<dbReference type="EMBL" id="PKPP01003158">
    <property type="protein sequence ID" value="PWA70937.1"/>
    <property type="molecule type" value="Genomic_DNA"/>
</dbReference>
<evidence type="ECO:0000259" key="9">
    <source>
        <dbReference type="PROSITE" id="PS50157"/>
    </source>
</evidence>
<dbReference type="InterPro" id="IPR012337">
    <property type="entry name" value="RNaseH-like_sf"/>
</dbReference>
<dbReference type="InterPro" id="IPR013087">
    <property type="entry name" value="Znf_C2H2_type"/>
</dbReference>
<comment type="similarity">
    <text evidence="2">Belongs to the REXO4 family.</text>
</comment>